<reference evidence="3 4" key="1">
    <citation type="submission" date="2019-01" db="EMBL/GenBank/DDBJ databases">
        <title>The genome sequence of Lactobacillus crispatus L49.</title>
        <authorList>
            <person name="Zhong J."/>
            <person name="Zhang J."/>
        </authorList>
    </citation>
    <scope>NUCLEOTIDE SEQUENCE [LARGE SCALE GENOMIC DNA]</scope>
    <source>
        <strain evidence="3 4">L49</strain>
    </source>
</reference>
<accession>A0A135ZFE5</accession>
<dbReference type="Proteomes" id="UP000289808">
    <property type="component" value="Unassembled WGS sequence"/>
</dbReference>
<evidence type="ECO:0000313" key="3">
    <source>
        <dbReference type="EMBL" id="RXF57308.1"/>
    </source>
</evidence>
<evidence type="ECO:0000313" key="2">
    <source>
        <dbReference type="EMBL" id="MES5149037.1"/>
    </source>
</evidence>
<dbReference type="EMBL" id="SCLX01000044">
    <property type="protein sequence ID" value="RXF57308.1"/>
    <property type="molecule type" value="Genomic_DNA"/>
</dbReference>
<organism evidence="3 4">
    <name type="scientific">Lactobacillus crispatus</name>
    <dbReference type="NCBI Taxonomy" id="47770"/>
    <lineage>
        <taxon>Bacteria</taxon>
        <taxon>Bacillati</taxon>
        <taxon>Bacillota</taxon>
        <taxon>Bacilli</taxon>
        <taxon>Lactobacillales</taxon>
        <taxon>Lactobacillaceae</taxon>
        <taxon>Lactobacillus</taxon>
    </lineage>
</organism>
<dbReference type="InterPro" id="IPR006724">
    <property type="entry name" value="Phage_TTP"/>
</dbReference>
<evidence type="ECO:0000313" key="5">
    <source>
        <dbReference type="Proteomes" id="UP001434419"/>
    </source>
</evidence>
<dbReference type="Proteomes" id="UP001434419">
    <property type="component" value="Unassembled WGS sequence"/>
</dbReference>
<proteinExistence type="predicted"/>
<evidence type="ECO:0000313" key="4">
    <source>
        <dbReference type="Proteomes" id="UP000289808"/>
    </source>
</evidence>
<keyword evidence="5" id="KW-1185">Reference proteome</keyword>
<dbReference type="EMBL" id="JBETVU010000012">
    <property type="protein sequence ID" value="MES5149037.1"/>
    <property type="molecule type" value="Genomic_DNA"/>
</dbReference>
<feature type="compositionally biased region" description="Low complexity" evidence="1">
    <location>
        <begin position="224"/>
        <end position="233"/>
    </location>
</feature>
<dbReference type="RefSeq" id="WP_005719148.1">
    <property type="nucleotide sequence ID" value="NZ_CP033426.1"/>
</dbReference>
<feature type="compositionally biased region" description="Basic and acidic residues" evidence="1">
    <location>
        <begin position="249"/>
        <end position="258"/>
    </location>
</feature>
<gene>
    <name evidence="2" type="ORF">ABVC42_03730</name>
    <name evidence="3" type="ORF">ERD32_07725</name>
</gene>
<protein>
    <submittedName>
        <fullName evidence="3">Phage tail protein</fullName>
    </submittedName>
</protein>
<dbReference type="Pfam" id="PF04630">
    <property type="entry name" value="Phage_TTP_1"/>
    <property type="match status" value="1"/>
</dbReference>
<feature type="region of interest" description="Disordered" evidence="1">
    <location>
        <begin position="221"/>
        <end position="258"/>
    </location>
</feature>
<dbReference type="AlphaFoldDB" id="A0A135ZFE5"/>
<evidence type="ECO:0000256" key="1">
    <source>
        <dbReference type="SAM" id="MobiDB-lite"/>
    </source>
</evidence>
<name>A0A135ZFE5_9LACO</name>
<sequence length="258" mass="27587">MSEKLGSAAHGIDLTILSGISEQDGQVVKGDNGLTQDGPYAVDAGIEGATQVEYQTLEAAGTDQFANNKRKRTTRPSQNPTATVTYLDIDWDVLNKVVGYEEDETGGATLDQDHKPHISLLTREPLLDGNFLYEAFANATATYQTSTHATDNTEEQDANVQLSLKAYEPIADVFKLKSGKKMPYKKWNSGSKKFDEAKMLQEVFPGTTAKTVDDILKASTIKTSSAGGNPTPGNSGGSTSGTNTGSGTDSEKKTENSH</sequence>
<reference evidence="2" key="2">
    <citation type="submission" date="2024-06" db="EMBL/GenBank/DDBJ databases">
        <title>Vaginal Lactobacillus fatty acid response mechanisms reveal a metabolite-targeted strategy for bacterial vaginosis treatment.</title>
        <authorList>
            <person name="Zhu M."/>
            <person name="Blainey P.C."/>
            <person name="Bloom S.M."/>
            <person name="Kwon D.S."/>
        </authorList>
    </citation>
    <scope>NUCLEOTIDE SEQUENCE</scope>
    <source>
        <strain evidence="2">194_F1_1</strain>
    </source>
</reference>
<comment type="caution">
    <text evidence="3">The sequence shown here is derived from an EMBL/GenBank/DDBJ whole genome shotgun (WGS) entry which is preliminary data.</text>
</comment>